<dbReference type="GO" id="GO:0016491">
    <property type="term" value="F:oxidoreductase activity"/>
    <property type="evidence" value="ECO:0007669"/>
    <property type="project" value="UniProtKB-KW"/>
</dbReference>
<evidence type="ECO:0000256" key="4">
    <source>
        <dbReference type="ARBA" id="ARBA00022833"/>
    </source>
</evidence>
<dbReference type="Proteomes" id="UP000460435">
    <property type="component" value="Unassembled WGS sequence"/>
</dbReference>
<dbReference type="SUPFAM" id="SSF51735">
    <property type="entry name" value="NAD(P)-binding Rossmann-fold domains"/>
    <property type="match status" value="1"/>
</dbReference>
<dbReference type="Pfam" id="PF08240">
    <property type="entry name" value="ADH_N"/>
    <property type="match status" value="1"/>
</dbReference>
<evidence type="ECO:0000259" key="6">
    <source>
        <dbReference type="SMART" id="SM00829"/>
    </source>
</evidence>
<dbReference type="Pfam" id="PF00107">
    <property type="entry name" value="ADH_zinc_N"/>
    <property type="match status" value="1"/>
</dbReference>
<dbReference type="Gene3D" id="3.40.50.720">
    <property type="entry name" value="NAD(P)-binding Rossmann-like Domain"/>
    <property type="match status" value="1"/>
</dbReference>
<dbReference type="InterPro" id="IPR011032">
    <property type="entry name" value="GroES-like_sf"/>
</dbReference>
<evidence type="ECO:0000313" key="7">
    <source>
        <dbReference type="EMBL" id="NDL56622.1"/>
    </source>
</evidence>
<dbReference type="RefSeq" id="WP_222851104.1">
    <property type="nucleotide sequence ID" value="NZ_WLZY01000001.1"/>
</dbReference>
<sequence length="333" mass="35496">MVMTERRVVFPSAGMVELQSFELPDVTDNDVRVSTKYSLISNGTEHTALYGNFEQGTHWADYVRYPFNPGYSIVGTVTAIGAEVKGISEGDHVVARVGHASGHVLPSTQCTPIPGDVSLGDACWFALAKISLMGAFAAEYVLGDTVVIVGAGPIGQMSVRWASAAGAKEVVVVDPAIARLKMATLGGASGTVATQLDAGFGDVIEACEGKRPRVVVDTTGNASVLPSALRLVADQGRLVLLGDTGRPSEQNLTVDLIIRGISLVGAHDGLSKYQQEFSEAGDRGLHELFFELVRTGRFSVDGLVTHRFRPTECVEAYEAARARDDAIGIRFEW</sequence>
<evidence type="ECO:0000313" key="8">
    <source>
        <dbReference type="Proteomes" id="UP000460435"/>
    </source>
</evidence>
<dbReference type="Gene3D" id="3.90.180.10">
    <property type="entry name" value="Medium-chain alcohol dehydrogenases, catalytic domain"/>
    <property type="match status" value="2"/>
</dbReference>
<dbReference type="SMART" id="SM00829">
    <property type="entry name" value="PKS_ER"/>
    <property type="match status" value="1"/>
</dbReference>
<dbReference type="InterPro" id="IPR013149">
    <property type="entry name" value="ADH-like_C"/>
</dbReference>
<keyword evidence="5" id="KW-0560">Oxidoreductase</keyword>
<keyword evidence="8" id="KW-1185">Reference proteome</keyword>
<dbReference type="PANTHER" id="PTHR43350:SF19">
    <property type="entry name" value="D-GULOSIDE 3-DEHYDROGENASE"/>
    <property type="match status" value="1"/>
</dbReference>
<dbReference type="SUPFAM" id="SSF50129">
    <property type="entry name" value="GroES-like"/>
    <property type="match status" value="1"/>
</dbReference>
<dbReference type="InterPro" id="IPR013154">
    <property type="entry name" value="ADH-like_N"/>
</dbReference>
<organism evidence="7 8">
    <name type="scientific">Phytoactinopolyspora mesophila</name>
    <dbReference type="NCBI Taxonomy" id="2650750"/>
    <lineage>
        <taxon>Bacteria</taxon>
        <taxon>Bacillati</taxon>
        <taxon>Actinomycetota</taxon>
        <taxon>Actinomycetes</taxon>
        <taxon>Jiangellales</taxon>
        <taxon>Jiangellaceae</taxon>
        <taxon>Phytoactinopolyspora</taxon>
    </lineage>
</organism>
<evidence type="ECO:0000256" key="2">
    <source>
        <dbReference type="ARBA" id="ARBA00008072"/>
    </source>
</evidence>
<evidence type="ECO:0000256" key="5">
    <source>
        <dbReference type="ARBA" id="ARBA00023002"/>
    </source>
</evidence>
<dbReference type="GO" id="GO:0046872">
    <property type="term" value="F:metal ion binding"/>
    <property type="evidence" value="ECO:0007669"/>
    <property type="project" value="UniProtKB-KW"/>
</dbReference>
<name>A0A7K3M152_9ACTN</name>
<feature type="domain" description="Enoyl reductase (ER)" evidence="6">
    <location>
        <begin position="14"/>
        <end position="329"/>
    </location>
</feature>
<comment type="cofactor">
    <cofactor evidence="1">
        <name>Zn(2+)</name>
        <dbReference type="ChEBI" id="CHEBI:29105"/>
    </cofactor>
</comment>
<dbReference type="PANTHER" id="PTHR43350">
    <property type="entry name" value="NAD-DEPENDENT ALCOHOL DEHYDROGENASE"/>
    <property type="match status" value="1"/>
</dbReference>
<proteinExistence type="inferred from homology"/>
<dbReference type="CDD" id="cd08255">
    <property type="entry name" value="2-desacetyl-2-hydroxyethyl_bacteriochlorophyllide_like"/>
    <property type="match status" value="1"/>
</dbReference>
<dbReference type="InterPro" id="IPR020843">
    <property type="entry name" value="ER"/>
</dbReference>
<dbReference type="InterPro" id="IPR036291">
    <property type="entry name" value="NAD(P)-bd_dom_sf"/>
</dbReference>
<comment type="caution">
    <text evidence="7">The sequence shown here is derived from an EMBL/GenBank/DDBJ whole genome shotgun (WGS) entry which is preliminary data.</text>
</comment>
<gene>
    <name evidence="7" type="ORF">F7O44_06010</name>
</gene>
<keyword evidence="4" id="KW-0862">Zinc</keyword>
<dbReference type="EMBL" id="WLZY01000001">
    <property type="protein sequence ID" value="NDL56622.1"/>
    <property type="molecule type" value="Genomic_DNA"/>
</dbReference>
<accession>A0A7K3M152</accession>
<dbReference type="AlphaFoldDB" id="A0A7K3M152"/>
<keyword evidence="3" id="KW-0479">Metal-binding</keyword>
<evidence type="ECO:0000256" key="3">
    <source>
        <dbReference type="ARBA" id="ARBA00022723"/>
    </source>
</evidence>
<reference evidence="7 8" key="1">
    <citation type="submission" date="2019-11" db="EMBL/GenBank/DDBJ databases">
        <authorList>
            <person name="Li X.-J."/>
            <person name="Feng X.-M."/>
        </authorList>
    </citation>
    <scope>NUCLEOTIDE SEQUENCE [LARGE SCALE GENOMIC DNA]</scope>
    <source>
        <strain evidence="7 8">XMNu-373</strain>
    </source>
</reference>
<evidence type="ECO:0000256" key="1">
    <source>
        <dbReference type="ARBA" id="ARBA00001947"/>
    </source>
</evidence>
<comment type="similarity">
    <text evidence="2">Belongs to the zinc-containing alcohol dehydrogenase family.</text>
</comment>
<protein>
    <submittedName>
        <fullName evidence="7">Zinc-binding dehydrogenase</fullName>
    </submittedName>
</protein>